<organism evidence="8 10">
    <name type="scientific">Araneus ventricosus</name>
    <name type="common">Orbweaver spider</name>
    <name type="synonym">Epeira ventricosa</name>
    <dbReference type="NCBI Taxonomy" id="182803"/>
    <lineage>
        <taxon>Eukaryota</taxon>
        <taxon>Metazoa</taxon>
        <taxon>Ecdysozoa</taxon>
        <taxon>Arthropoda</taxon>
        <taxon>Chelicerata</taxon>
        <taxon>Arachnida</taxon>
        <taxon>Araneae</taxon>
        <taxon>Araneomorphae</taxon>
        <taxon>Entelegynae</taxon>
        <taxon>Araneoidea</taxon>
        <taxon>Araneidae</taxon>
        <taxon>Araneus</taxon>
    </lineage>
</organism>
<dbReference type="SUPFAM" id="SSF81321">
    <property type="entry name" value="Family A G protein-coupled receptor-like"/>
    <property type="match status" value="1"/>
</dbReference>
<comment type="similarity">
    <text evidence="2">Belongs to the G-protein coupled receptor 1 family.</text>
</comment>
<dbReference type="OrthoDB" id="10037617at2759"/>
<dbReference type="EMBL" id="BGPR01027619">
    <property type="protein sequence ID" value="GBN98266.1"/>
    <property type="molecule type" value="Genomic_DNA"/>
</dbReference>
<evidence type="ECO:0000256" key="5">
    <source>
        <dbReference type="ARBA" id="ARBA00023136"/>
    </source>
</evidence>
<keyword evidence="4 6" id="KW-1133">Transmembrane helix</keyword>
<dbReference type="GO" id="GO:0004930">
    <property type="term" value="F:G protein-coupled receptor activity"/>
    <property type="evidence" value="ECO:0007669"/>
    <property type="project" value="InterPro"/>
</dbReference>
<dbReference type="InterPro" id="IPR000276">
    <property type="entry name" value="GPCR_Rhodpsn"/>
</dbReference>
<feature type="transmembrane region" description="Helical" evidence="6">
    <location>
        <begin position="6"/>
        <end position="27"/>
    </location>
</feature>
<evidence type="ECO:0000313" key="10">
    <source>
        <dbReference type="Proteomes" id="UP000499080"/>
    </source>
</evidence>
<keyword evidence="3 6" id="KW-0812">Transmembrane</keyword>
<dbReference type="GO" id="GO:0016020">
    <property type="term" value="C:membrane"/>
    <property type="evidence" value="ECO:0007669"/>
    <property type="project" value="UniProtKB-SubCell"/>
</dbReference>
<gene>
    <name evidence="8" type="ORF">AVEN_105832_1</name>
    <name evidence="9" type="ORF">AVEN_109496_1</name>
</gene>
<dbReference type="PROSITE" id="PS00237">
    <property type="entry name" value="G_PROTEIN_RECEP_F1_1"/>
    <property type="match status" value="1"/>
</dbReference>
<evidence type="ECO:0000313" key="8">
    <source>
        <dbReference type="EMBL" id="GBN98264.1"/>
    </source>
</evidence>
<evidence type="ECO:0000313" key="9">
    <source>
        <dbReference type="EMBL" id="GBN98266.1"/>
    </source>
</evidence>
<dbReference type="Proteomes" id="UP000499080">
    <property type="component" value="Unassembled WGS sequence"/>
</dbReference>
<evidence type="ECO:0000256" key="1">
    <source>
        <dbReference type="ARBA" id="ARBA00004370"/>
    </source>
</evidence>
<feature type="domain" description="G-protein coupled receptors family 1 profile" evidence="7">
    <location>
        <begin position="1"/>
        <end position="92"/>
    </location>
</feature>
<evidence type="ECO:0000256" key="2">
    <source>
        <dbReference type="ARBA" id="ARBA00010663"/>
    </source>
</evidence>
<dbReference type="AlphaFoldDB" id="A0A4Y2TC80"/>
<keyword evidence="5 6" id="KW-0472">Membrane</keyword>
<proteinExistence type="inferred from homology"/>
<dbReference type="Gene3D" id="1.20.1070.10">
    <property type="entry name" value="Rhodopsin 7-helix transmembrane proteins"/>
    <property type="match status" value="1"/>
</dbReference>
<dbReference type="EMBL" id="BGPR01027618">
    <property type="protein sequence ID" value="GBN98264.1"/>
    <property type="molecule type" value="Genomic_DNA"/>
</dbReference>
<sequence length="92" mass="10391">MFLNKTLSYLQGATVCASVYSLFAISVDRFLGICCPMRWHLSSRGTRFLVTSIFSLSLTFYFRLVQTEIKIYSLVLMCGQQNIISNMASPCS</sequence>
<reference evidence="8 10" key="1">
    <citation type="journal article" date="2019" name="Sci. Rep.">
        <title>Orb-weaving spider Araneus ventricosus genome elucidates the spidroin gene catalogue.</title>
        <authorList>
            <person name="Kono N."/>
            <person name="Nakamura H."/>
            <person name="Ohtoshi R."/>
            <person name="Moran D.A.P."/>
            <person name="Shinohara A."/>
            <person name="Yoshida Y."/>
            <person name="Fujiwara M."/>
            <person name="Mori M."/>
            <person name="Tomita M."/>
            <person name="Arakawa K."/>
        </authorList>
    </citation>
    <scope>NUCLEOTIDE SEQUENCE [LARGE SCALE GENOMIC DNA]</scope>
</reference>
<protein>
    <recommendedName>
        <fullName evidence="7">G-protein coupled receptors family 1 profile domain-containing protein</fullName>
    </recommendedName>
</protein>
<comment type="caution">
    <text evidence="8">The sequence shown here is derived from an EMBL/GenBank/DDBJ whole genome shotgun (WGS) entry which is preliminary data.</text>
</comment>
<evidence type="ECO:0000259" key="7">
    <source>
        <dbReference type="PROSITE" id="PS50262"/>
    </source>
</evidence>
<dbReference type="InterPro" id="IPR017452">
    <property type="entry name" value="GPCR_Rhodpsn_7TM"/>
</dbReference>
<dbReference type="Pfam" id="PF00001">
    <property type="entry name" value="7tm_1"/>
    <property type="match status" value="1"/>
</dbReference>
<evidence type="ECO:0000256" key="4">
    <source>
        <dbReference type="ARBA" id="ARBA00022989"/>
    </source>
</evidence>
<keyword evidence="10" id="KW-1185">Reference proteome</keyword>
<evidence type="ECO:0000256" key="6">
    <source>
        <dbReference type="SAM" id="Phobius"/>
    </source>
</evidence>
<accession>A0A4Y2TC80</accession>
<comment type="subcellular location">
    <subcellularLocation>
        <location evidence="1">Membrane</location>
    </subcellularLocation>
</comment>
<dbReference type="PROSITE" id="PS50262">
    <property type="entry name" value="G_PROTEIN_RECEP_F1_2"/>
    <property type="match status" value="1"/>
</dbReference>
<feature type="transmembrane region" description="Helical" evidence="6">
    <location>
        <begin position="48"/>
        <end position="65"/>
    </location>
</feature>
<name>A0A4Y2TC80_ARAVE</name>
<evidence type="ECO:0000256" key="3">
    <source>
        <dbReference type="ARBA" id="ARBA00022692"/>
    </source>
</evidence>